<evidence type="ECO:0000313" key="2">
    <source>
        <dbReference type="Proteomes" id="UP000504607"/>
    </source>
</evidence>
<accession>A0A8N4IDN0</accession>
<evidence type="ECO:0000313" key="3">
    <source>
        <dbReference type="RefSeq" id="XP_029117883.1"/>
    </source>
</evidence>
<feature type="region of interest" description="Disordered" evidence="1">
    <location>
        <begin position="1"/>
        <end position="107"/>
    </location>
</feature>
<protein>
    <submittedName>
        <fullName evidence="3">Glycine-rich cell wall structural protein 1.0-like</fullName>
    </submittedName>
</protein>
<evidence type="ECO:0000256" key="1">
    <source>
        <dbReference type="SAM" id="MobiDB-lite"/>
    </source>
</evidence>
<proteinExistence type="predicted"/>
<name>A0A8N4IDN0_ELAGV</name>
<gene>
    <name evidence="3" type="primary">LOC114913353</name>
</gene>
<organism evidence="2 3">
    <name type="scientific">Elaeis guineensis var. tenera</name>
    <name type="common">Oil palm</name>
    <dbReference type="NCBI Taxonomy" id="51953"/>
    <lineage>
        <taxon>Eukaryota</taxon>
        <taxon>Viridiplantae</taxon>
        <taxon>Streptophyta</taxon>
        <taxon>Embryophyta</taxon>
        <taxon>Tracheophyta</taxon>
        <taxon>Spermatophyta</taxon>
        <taxon>Magnoliopsida</taxon>
        <taxon>Liliopsida</taxon>
        <taxon>Arecaceae</taxon>
        <taxon>Arecoideae</taxon>
        <taxon>Cocoseae</taxon>
        <taxon>Elaeidinae</taxon>
        <taxon>Elaeis</taxon>
    </lineage>
</organism>
<reference evidence="3" key="1">
    <citation type="submission" date="2025-08" db="UniProtKB">
        <authorList>
            <consortium name="RefSeq"/>
        </authorList>
    </citation>
    <scope>IDENTIFICATION</scope>
</reference>
<feature type="compositionally biased region" description="Gly residues" evidence="1">
    <location>
        <begin position="89"/>
        <end position="107"/>
    </location>
</feature>
<sequence>MAAVEGGVVGREGGRVTTKGAVDDGSIGIAKGVVLDGGGGGEKRGEEGIGGSKDLSERVEYRTLVANGEAEVGEGGGGGGGEEESGEVTSGGVGSGGAEGGGDNSGS</sequence>
<keyword evidence="2" id="KW-1185">Reference proteome</keyword>
<dbReference type="AlphaFoldDB" id="A0A8N4IDN0"/>
<dbReference type="Proteomes" id="UP000504607">
    <property type="component" value="Unplaced"/>
</dbReference>
<dbReference type="RefSeq" id="XP_029117883.1">
    <property type="nucleotide sequence ID" value="XM_029262050.1"/>
</dbReference>